<evidence type="ECO:0000313" key="2">
    <source>
        <dbReference type="EMBL" id="MPC57389.1"/>
    </source>
</evidence>
<gene>
    <name evidence="2" type="ORF">E2C01_051368</name>
</gene>
<dbReference type="AlphaFoldDB" id="A0A5B7GIQ4"/>
<reference evidence="2 3" key="1">
    <citation type="submission" date="2019-05" db="EMBL/GenBank/DDBJ databases">
        <title>Another draft genome of Portunus trituberculatus and its Hox gene families provides insights of decapod evolution.</title>
        <authorList>
            <person name="Jeong J.-H."/>
            <person name="Song I."/>
            <person name="Kim S."/>
            <person name="Choi T."/>
            <person name="Kim D."/>
            <person name="Ryu S."/>
            <person name="Kim W."/>
        </authorList>
    </citation>
    <scope>NUCLEOTIDE SEQUENCE [LARGE SCALE GENOMIC DNA]</scope>
    <source>
        <tissue evidence="2">Muscle</tissue>
    </source>
</reference>
<sequence>MRETHSTFNKAERDGCSRLGVGVRGAGVAPVGRGSPGFTVASR</sequence>
<feature type="compositionally biased region" description="Low complexity" evidence="1">
    <location>
        <begin position="26"/>
        <end position="37"/>
    </location>
</feature>
<proteinExistence type="predicted"/>
<dbReference type="EMBL" id="VSRR010014747">
    <property type="protein sequence ID" value="MPC57389.1"/>
    <property type="molecule type" value="Genomic_DNA"/>
</dbReference>
<keyword evidence="3" id="KW-1185">Reference proteome</keyword>
<evidence type="ECO:0000313" key="3">
    <source>
        <dbReference type="Proteomes" id="UP000324222"/>
    </source>
</evidence>
<evidence type="ECO:0000256" key="1">
    <source>
        <dbReference type="SAM" id="MobiDB-lite"/>
    </source>
</evidence>
<accession>A0A5B7GIQ4</accession>
<protein>
    <submittedName>
        <fullName evidence="2">Uncharacterized protein</fullName>
    </submittedName>
</protein>
<name>A0A5B7GIQ4_PORTR</name>
<dbReference type="Proteomes" id="UP000324222">
    <property type="component" value="Unassembled WGS sequence"/>
</dbReference>
<feature type="compositionally biased region" description="Basic and acidic residues" evidence="1">
    <location>
        <begin position="1"/>
        <end position="16"/>
    </location>
</feature>
<organism evidence="2 3">
    <name type="scientific">Portunus trituberculatus</name>
    <name type="common">Swimming crab</name>
    <name type="synonym">Neptunus trituberculatus</name>
    <dbReference type="NCBI Taxonomy" id="210409"/>
    <lineage>
        <taxon>Eukaryota</taxon>
        <taxon>Metazoa</taxon>
        <taxon>Ecdysozoa</taxon>
        <taxon>Arthropoda</taxon>
        <taxon>Crustacea</taxon>
        <taxon>Multicrustacea</taxon>
        <taxon>Malacostraca</taxon>
        <taxon>Eumalacostraca</taxon>
        <taxon>Eucarida</taxon>
        <taxon>Decapoda</taxon>
        <taxon>Pleocyemata</taxon>
        <taxon>Brachyura</taxon>
        <taxon>Eubrachyura</taxon>
        <taxon>Portunoidea</taxon>
        <taxon>Portunidae</taxon>
        <taxon>Portuninae</taxon>
        <taxon>Portunus</taxon>
    </lineage>
</organism>
<comment type="caution">
    <text evidence="2">The sequence shown here is derived from an EMBL/GenBank/DDBJ whole genome shotgun (WGS) entry which is preliminary data.</text>
</comment>
<feature type="region of interest" description="Disordered" evidence="1">
    <location>
        <begin position="1"/>
        <end position="43"/>
    </location>
</feature>